<protein>
    <recommendedName>
        <fullName evidence="3">HECT-type E3 ubiquitin transferase</fullName>
        <ecNumber evidence="3">2.3.2.26</ecNumber>
    </recommendedName>
</protein>
<dbReference type="PANTHER" id="PTHR11254:SF440">
    <property type="entry name" value="E3 UBIQUITIN-PROTEIN LIGASE NEDD-4"/>
    <property type="match status" value="1"/>
</dbReference>
<dbReference type="PANTHER" id="PTHR11254">
    <property type="entry name" value="HECT DOMAIN UBIQUITIN-PROTEIN LIGASE"/>
    <property type="match status" value="1"/>
</dbReference>
<feature type="domain" description="HECT" evidence="8">
    <location>
        <begin position="567"/>
        <end position="788"/>
    </location>
</feature>
<dbReference type="EC" id="2.3.2.26" evidence="3"/>
<dbReference type="InterPro" id="IPR050409">
    <property type="entry name" value="E3_ubiq-protein_ligase"/>
</dbReference>
<dbReference type="Pfam" id="PF00632">
    <property type="entry name" value="HECT"/>
    <property type="match status" value="1"/>
</dbReference>
<dbReference type="InterPro" id="IPR035983">
    <property type="entry name" value="Hect_E3_ubiquitin_ligase"/>
</dbReference>
<name>A0A7S4NB05_9STRA</name>
<dbReference type="GO" id="GO:0061630">
    <property type="term" value="F:ubiquitin protein ligase activity"/>
    <property type="evidence" value="ECO:0007669"/>
    <property type="project" value="UniProtKB-EC"/>
</dbReference>
<dbReference type="GO" id="GO:0016567">
    <property type="term" value="P:protein ubiquitination"/>
    <property type="evidence" value="ECO:0007669"/>
    <property type="project" value="TreeGrafter"/>
</dbReference>
<comment type="catalytic activity">
    <reaction evidence="1">
        <text>S-ubiquitinyl-[E2 ubiquitin-conjugating enzyme]-L-cysteine + [acceptor protein]-L-lysine = [E2 ubiquitin-conjugating enzyme]-L-cysteine + N(6)-ubiquitinyl-[acceptor protein]-L-lysine.</text>
        <dbReference type="EC" id="2.3.2.26"/>
    </reaction>
</comment>
<gene>
    <name evidence="9" type="ORF">OAUR00152_LOCUS34550</name>
</gene>
<comment type="caution">
    <text evidence="6">Lacks conserved residue(s) required for the propagation of feature annotation.</text>
</comment>
<dbReference type="GO" id="GO:0005737">
    <property type="term" value="C:cytoplasm"/>
    <property type="evidence" value="ECO:0007669"/>
    <property type="project" value="TreeGrafter"/>
</dbReference>
<evidence type="ECO:0000256" key="5">
    <source>
        <dbReference type="ARBA" id="ARBA00022786"/>
    </source>
</evidence>
<evidence type="ECO:0000313" key="9">
    <source>
        <dbReference type="EMBL" id="CAE2275466.1"/>
    </source>
</evidence>
<sequence>MFIAAMKIFTLVKSRFRFRRGRRKKANFNNSAYLSRSPKPDGSASPIGSTVDAGRHGSLRPRRGTTTHSVSYVVRIPDGVGPGGTDTFDVWAGRRVVKLRILPNERQSTMARFIVDELLDSPGVERCGGGQYIVDVPPELDEGGAEAFTVIVEGQRVLVPLPGDIPTVGGSSRRVKISIIPSQPYPCDGMPRARPEREAPETERRNDSRAVEGSAGEYHDRLFELRAPKSVGPGDSITVVVKGMECLVTLPPVLHQAVGRPKRGCSYEDWNERGRRVRFRLPSFFKDEDTIEGAPEAGRSKQRIDCQFCVLVSSAAGGGRWRRGGRWHRAFRASDLRHQWVHMHPGTRMVDRMSGRIVPSADLAARLVRKESVRKWMGGETASSTDVVLVRPADECRYTLLLCLELCAVGRATATAAAGGGGWISGLAELPIDVRGLVLRFAFGGGVGEDSGGDLFSSSPALVRRVTWDGDVGEDESSPPPLCRGGSVDLVPAGDVLFDTRSIHEGGGGGRVSVSTSDLFAASVLPIDNRVSWLREKVGLSGEHIVRFDVRQDHLLEDSVDAVMAMDSTDLRKVWRMRFIGEKNSSLAATQEKWFDLTSNCLFDLGLFEAESCVGCHSRLGCWNIKPLTGESGEPPEGHLLHFRFLGRLLGRALLDGRPIPFRLRWHTYKLLLGWPITLDDIKCKDPEYYDNLVQIVKMPPGDIFYLCLDFATTVSPGPPIREIELVPGGSNIDVTANNLPEYLEACLKYQLFGEVESQSRELVLGFLDVIPEPLLSVFAVDELEGLLFKRAPNQVVFPRPSPARRK</sequence>
<feature type="compositionally biased region" description="Basic and acidic residues" evidence="7">
    <location>
        <begin position="191"/>
        <end position="210"/>
    </location>
</feature>
<feature type="region of interest" description="Disordered" evidence="7">
    <location>
        <begin position="29"/>
        <end position="64"/>
    </location>
</feature>
<evidence type="ECO:0000256" key="1">
    <source>
        <dbReference type="ARBA" id="ARBA00000885"/>
    </source>
</evidence>
<keyword evidence="5 6" id="KW-0833">Ubl conjugation pathway</keyword>
<dbReference type="Gene3D" id="3.30.2160.10">
    <property type="entry name" value="Hect, E3 ligase catalytic domain"/>
    <property type="match status" value="1"/>
</dbReference>
<comment type="pathway">
    <text evidence="2">Protein modification; protein ubiquitination.</text>
</comment>
<dbReference type="SUPFAM" id="SSF56204">
    <property type="entry name" value="Hect, E3 ligase catalytic domain"/>
    <property type="match status" value="1"/>
</dbReference>
<accession>A0A7S4NB05</accession>
<dbReference type="GO" id="GO:0006511">
    <property type="term" value="P:ubiquitin-dependent protein catabolic process"/>
    <property type="evidence" value="ECO:0007669"/>
    <property type="project" value="TreeGrafter"/>
</dbReference>
<dbReference type="EMBL" id="HBKQ01050086">
    <property type="protein sequence ID" value="CAE2275466.1"/>
    <property type="molecule type" value="Transcribed_RNA"/>
</dbReference>
<organism evidence="9">
    <name type="scientific">Odontella aurita</name>
    <dbReference type="NCBI Taxonomy" id="265563"/>
    <lineage>
        <taxon>Eukaryota</taxon>
        <taxon>Sar</taxon>
        <taxon>Stramenopiles</taxon>
        <taxon>Ochrophyta</taxon>
        <taxon>Bacillariophyta</taxon>
        <taxon>Mediophyceae</taxon>
        <taxon>Biddulphiophycidae</taxon>
        <taxon>Eupodiscales</taxon>
        <taxon>Odontellaceae</taxon>
        <taxon>Odontella</taxon>
    </lineage>
</organism>
<evidence type="ECO:0000256" key="2">
    <source>
        <dbReference type="ARBA" id="ARBA00004906"/>
    </source>
</evidence>
<dbReference type="SMART" id="SM00119">
    <property type="entry name" value="HECTc"/>
    <property type="match status" value="1"/>
</dbReference>
<feature type="region of interest" description="Disordered" evidence="7">
    <location>
        <begin position="186"/>
        <end position="213"/>
    </location>
</feature>
<evidence type="ECO:0000256" key="3">
    <source>
        <dbReference type="ARBA" id="ARBA00012485"/>
    </source>
</evidence>
<dbReference type="AlphaFoldDB" id="A0A7S4NB05"/>
<keyword evidence="4" id="KW-0808">Transferase</keyword>
<evidence type="ECO:0000256" key="6">
    <source>
        <dbReference type="PROSITE-ProRule" id="PRU00104"/>
    </source>
</evidence>
<reference evidence="9" key="1">
    <citation type="submission" date="2021-01" db="EMBL/GenBank/DDBJ databases">
        <authorList>
            <person name="Corre E."/>
            <person name="Pelletier E."/>
            <person name="Niang G."/>
            <person name="Scheremetjew M."/>
            <person name="Finn R."/>
            <person name="Kale V."/>
            <person name="Holt S."/>
            <person name="Cochrane G."/>
            <person name="Meng A."/>
            <person name="Brown T."/>
            <person name="Cohen L."/>
        </authorList>
    </citation>
    <scope>NUCLEOTIDE SEQUENCE</scope>
    <source>
        <strain evidence="9">Isolate 1302-5</strain>
    </source>
</reference>
<proteinExistence type="predicted"/>
<dbReference type="InterPro" id="IPR000569">
    <property type="entry name" value="HECT_dom"/>
</dbReference>
<evidence type="ECO:0000256" key="7">
    <source>
        <dbReference type="SAM" id="MobiDB-lite"/>
    </source>
</evidence>
<dbReference type="PROSITE" id="PS50237">
    <property type="entry name" value="HECT"/>
    <property type="match status" value="1"/>
</dbReference>
<evidence type="ECO:0000256" key="4">
    <source>
        <dbReference type="ARBA" id="ARBA00022679"/>
    </source>
</evidence>
<dbReference type="Gene3D" id="3.90.1750.10">
    <property type="entry name" value="Hect, E3 ligase catalytic domains"/>
    <property type="match status" value="1"/>
</dbReference>
<evidence type="ECO:0000259" key="8">
    <source>
        <dbReference type="PROSITE" id="PS50237"/>
    </source>
</evidence>